<dbReference type="PROSITE" id="PS00903">
    <property type="entry name" value="CYT_DCMP_DEAMINASES_1"/>
    <property type="match status" value="1"/>
</dbReference>
<keyword evidence="6" id="KW-0862">Zinc</keyword>
<evidence type="ECO:0000256" key="9">
    <source>
        <dbReference type="ARBA" id="ARBA00041763"/>
    </source>
</evidence>
<evidence type="ECO:0000256" key="2">
    <source>
        <dbReference type="ARBA" id="ARBA00006576"/>
    </source>
</evidence>
<dbReference type="EC" id="3.5.4.12" evidence="8"/>
<dbReference type="Proteomes" id="UP000092445">
    <property type="component" value="Unassembled WGS sequence"/>
</dbReference>
<evidence type="ECO:0000313" key="13">
    <source>
        <dbReference type="EnsemblMetazoa" id="GPAI002173-PA"/>
    </source>
</evidence>
<dbReference type="SUPFAM" id="SSF53927">
    <property type="entry name" value="Cytidine deaminase-like"/>
    <property type="match status" value="1"/>
</dbReference>
<evidence type="ECO:0000256" key="11">
    <source>
        <dbReference type="ARBA" id="ARBA00071625"/>
    </source>
</evidence>
<evidence type="ECO:0000256" key="4">
    <source>
        <dbReference type="ARBA" id="ARBA00022727"/>
    </source>
</evidence>
<dbReference type="InterPro" id="IPR016192">
    <property type="entry name" value="APOBEC/CMP_deaminase_Zn-bd"/>
</dbReference>
<dbReference type="GO" id="GO:0008270">
    <property type="term" value="F:zinc ion binding"/>
    <property type="evidence" value="ECO:0007669"/>
    <property type="project" value="InterPro"/>
</dbReference>
<dbReference type="PANTHER" id="PTHR11086:SF18">
    <property type="entry name" value="DEOXYCYTIDYLATE DEAMINASE"/>
    <property type="match status" value="1"/>
</dbReference>
<dbReference type="AlphaFoldDB" id="A0A1A9Z2Z0"/>
<evidence type="ECO:0000256" key="5">
    <source>
        <dbReference type="ARBA" id="ARBA00022801"/>
    </source>
</evidence>
<evidence type="ECO:0000256" key="1">
    <source>
        <dbReference type="ARBA" id="ARBA00001947"/>
    </source>
</evidence>
<dbReference type="STRING" id="7398.A0A1A9Z2Z0"/>
<dbReference type="GO" id="GO:0009165">
    <property type="term" value="P:nucleotide biosynthetic process"/>
    <property type="evidence" value="ECO:0007669"/>
    <property type="project" value="UniProtKB-KW"/>
</dbReference>
<dbReference type="EnsemblMetazoa" id="GPAI002173-RA">
    <property type="protein sequence ID" value="GPAI002173-PA"/>
    <property type="gene ID" value="GPAI002173"/>
</dbReference>
<proteinExistence type="inferred from homology"/>
<dbReference type="CDD" id="cd01286">
    <property type="entry name" value="deoxycytidylate_deaminase"/>
    <property type="match status" value="1"/>
</dbReference>
<dbReference type="GO" id="GO:0005737">
    <property type="term" value="C:cytoplasm"/>
    <property type="evidence" value="ECO:0007669"/>
    <property type="project" value="TreeGrafter"/>
</dbReference>
<dbReference type="InterPro" id="IPR016193">
    <property type="entry name" value="Cytidine_deaminase-like"/>
</dbReference>
<dbReference type="InterPro" id="IPR035105">
    <property type="entry name" value="Deoxycytidylate_deaminase_dom"/>
</dbReference>
<evidence type="ECO:0000313" key="14">
    <source>
        <dbReference type="Proteomes" id="UP000092445"/>
    </source>
</evidence>
<feature type="domain" description="CMP/dCMP-type deaminase" evidence="12">
    <location>
        <begin position="22"/>
        <end position="157"/>
    </location>
</feature>
<dbReference type="InterPro" id="IPR015517">
    <property type="entry name" value="dCMP_deaminase-rel"/>
</dbReference>
<organism evidence="13 14">
    <name type="scientific">Glossina pallidipes</name>
    <name type="common">Tsetse fly</name>
    <dbReference type="NCBI Taxonomy" id="7398"/>
    <lineage>
        <taxon>Eukaryota</taxon>
        <taxon>Metazoa</taxon>
        <taxon>Ecdysozoa</taxon>
        <taxon>Arthropoda</taxon>
        <taxon>Hexapoda</taxon>
        <taxon>Insecta</taxon>
        <taxon>Pterygota</taxon>
        <taxon>Neoptera</taxon>
        <taxon>Endopterygota</taxon>
        <taxon>Diptera</taxon>
        <taxon>Brachycera</taxon>
        <taxon>Muscomorpha</taxon>
        <taxon>Hippoboscoidea</taxon>
        <taxon>Glossinidae</taxon>
        <taxon>Glossina</taxon>
    </lineage>
</organism>
<comment type="cofactor">
    <cofactor evidence="1">
        <name>Zn(2+)</name>
        <dbReference type="ChEBI" id="CHEBI:29105"/>
    </cofactor>
</comment>
<evidence type="ECO:0000256" key="10">
    <source>
        <dbReference type="ARBA" id="ARBA00052978"/>
    </source>
</evidence>
<dbReference type="Gene3D" id="3.40.140.10">
    <property type="entry name" value="Cytidine Deaminase, domain 2"/>
    <property type="match status" value="1"/>
</dbReference>
<comment type="function">
    <text evidence="7">Supplies the nucleotide substrate for thymidylate synthetase.</text>
</comment>
<reference evidence="13" key="2">
    <citation type="submission" date="2020-05" db="UniProtKB">
        <authorList>
            <consortium name="EnsemblMetazoa"/>
        </authorList>
    </citation>
    <scope>IDENTIFICATION</scope>
    <source>
        <strain evidence="13">IAEA</strain>
    </source>
</reference>
<evidence type="ECO:0000256" key="3">
    <source>
        <dbReference type="ARBA" id="ARBA00022723"/>
    </source>
</evidence>
<keyword evidence="4" id="KW-0545">Nucleotide biosynthesis</keyword>
<name>A0A1A9Z2Z0_GLOPL</name>
<dbReference type="Pfam" id="PF00383">
    <property type="entry name" value="dCMP_cyt_deam_1"/>
    <property type="match status" value="1"/>
</dbReference>
<evidence type="ECO:0000256" key="6">
    <source>
        <dbReference type="ARBA" id="ARBA00022833"/>
    </source>
</evidence>
<evidence type="ECO:0000256" key="7">
    <source>
        <dbReference type="ARBA" id="ARBA00037036"/>
    </source>
</evidence>
<dbReference type="GO" id="GO:0004132">
    <property type="term" value="F:dCMP deaminase activity"/>
    <property type="evidence" value="ECO:0007669"/>
    <property type="project" value="UniProtKB-EC"/>
</dbReference>
<protein>
    <recommendedName>
        <fullName evidence="11">Probable deoxycytidylate deaminase</fullName>
        <ecNumber evidence="8">3.5.4.12</ecNumber>
    </recommendedName>
    <alternativeName>
        <fullName evidence="9">dCMP deaminase</fullName>
    </alternativeName>
</protein>
<evidence type="ECO:0000259" key="12">
    <source>
        <dbReference type="PROSITE" id="PS51747"/>
    </source>
</evidence>
<reference evidence="14" key="1">
    <citation type="submission" date="2014-03" db="EMBL/GenBank/DDBJ databases">
        <authorList>
            <person name="Aksoy S."/>
            <person name="Warren W."/>
            <person name="Wilson R.K."/>
        </authorList>
    </citation>
    <scope>NUCLEOTIDE SEQUENCE [LARGE SCALE GENOMIC DNA]</scope>
    <source>
        <strain evidence="14">IAEA</strain>
    </source>
</reference>
<evidence type="ECO:0000256" key="8">
    <source>
        <dbReference type="ARBA" id="ARBA00038938"/>
    </source>
</evidence>
<keyword evidence="3" id="KW-0479">Metal-binding</keyword>
<comment type="similarity">
    <text evidence="2">Belongs to the cytidine and deoxycytidylate deaminase family.</text>
</comment>
<accession>A0A1A9Z2Z0</accession>
<dbReference type="PROSITE" id="PS51747">
    <property type="entry name" value="CYT_DCMP_DEAMINASES_2"/>
    <property type="match status" value="1"/>
</dbReference>
<sequence length="191" mass="21636">MANAGTLNFKALKNCKRDDYLQLDDYFMAVAIVTAQRSKDPSTQVGAVIVNEGNRIVGVGYNGFPQNCSDDIFPWHKTTDVESDDPLQDKRLFVVHAEANAILNSNCKSLKNTRMYTTLFPCNECSKLILQTGISQVYYISDKYAEKPEFQASKIMLDAGGIVYKKYKPIMNEFTINIDQTQMNWKKNSCM</sequence>
<dbReference type="InterPro" id="IPR002125">
    <property type="entry name" value="CMP_dCMP_dom"/>
</dbReference>
<comment type="catalytic activity">
    <reaction evidence="10">
        <text>dCMP + H2O + H(+) = dUMP + NH4(+)</text>
        <dbReference type="Rhea" id="RHEA:22924"/>
        <dbReference type="ChEBI" id="CHEBI:15377"/>
        <dbReference type="ChEBI" id="CHEBI:15378"/>
        <dbReference type="ChEBI" id="CHEBI:28938"/>
        <dbReference type="ChEBI" id="CHEBI:57566"/>
        <dbReference type="ChEBI" id="CHEBI:246422"/>
        <dbReference type="EC" id="3.5.4.12"/>
    </reaction>
</comment>
<keyword evidence="14" id="KW-1185">Reference proteome</keyword>
<dbReference type="PANTHER" id="PTHR11086">
    <property type="entry name" value="DEOXYCYTIDYLATE DEAMINASE-RELATED"/>
    <property type="match status" value="1"/>
</dbReference>
<dbReference type="FunFam" id="3.40.140.10:FF:000021">
    <property type="entry name" value="Deoxycytidylate deaminase"/>
    <property type="match status" value="1"/>
</dbReference>
<dbReference type="VEuPathDB" id="VectorBase:GPAI002173"/>
<keyword evidence="5" id="KW-0378">Hydrolase</keyword>